<dbReference type="InterPro" id="IPR000210">
    <property type="entry name" value="BTB/POZ_dom"/>
</dbReference>
<dbReference type="PROSITE" id="PS50144">
    <property type="entry name" value="MATH"/>
    <property type="match status" value="1"/>
</dbReference>
<feature type="domain" description="MATH" evidence="4">
    <location>
        <begin position="21"/>
        <end position="152"/>
    </location>
</feature>
<dbReference type="AlphaFoldDB" id="A0ABC9BSX9"/>
<evidence type="ECO:0000313" key="6">
    <source>
        <dbReference type="Proteomes" id="UP001497457"/>
    </source>
</evidence>
<dbReference type="EMBL" id="OZ075137">
    <property type="protein sequence ID" value="CAL5007389.1"/>
    <property type="molecule type" value="Genomic_DNA"/>
</dbReference>
<gene>
    <name evidence="5" type="ORF">URODEC1_LOCUS68474</name>
</gene>
<dbReference type="Gene3D" id="6.10.250.3030">
    <property type="match status" value="1"/>
</dbReference>
<dbReference type="Pfam" id="PF22486">
    <property type="entry name" value="MATH_2"/>
    <property type="match status" value="1"/>
</dbReference>
<dbReference type="InterPro" id="IPR045005">
    <property type="entry name" value="BPM1-6"/>
</dbReference>
<dbReference type="SMART" id="SM00061">
    <property type="entry name" value="MATH"/>
    <property type="match status" value="1"/>
</dbReference>
<evidence type="ECO:0000313" key="5">
    <source>
        <dbReference type="EMBL" id="CAL5007389.1"/>
    </source>
</evidence>
<dbReference type="SUPFAM" id="SSF49599">
    <property type="entry name" value="TRAF domain-like"/>
    <property type="match status" value="1"/>
</dbReference>
<dbReference type="Pfam" id="PF00651">
    <property type="entry name" value="BTB"/>
    <property type="match status" value="1"/>
</dbReference>
<dbReference type="InterPro" id="IPR008974">
    <property type="entry name" value="TRAF-like"/>
</dbReference>
<dbReference type="PANTHER" id="PTHR26379">
    <property type="entry name" value="BTB/POZ AND MATH DOMAIN-CONTAINING PROTEIN 1"/>
    <property type="match status" value="1"/>
</dbReference>
<dbReference type="Gene3D" id="3.30.710.10">
    <property type="entry name" value="Potassium Channel Kv1.1, Chain A"/>
    <property type="match status" value="1"/>
</dbReference>
<dbReference type="SUPFAM" id="SSF54695">
    <property type="entry name" value="POZ domain"/>
    <property type="match status" value="1"/>
</dbReference>
<evidence type="ECO:0000256" key="1">
    <source>
        <dbReference type="ARBA" id="ARBA00004906"/>
    </source>
</evidence>
<dbReference type="Pfam" id="PF24570">
    <property type="entry name" value="BACK_BPM_SPOP"/>
    <property type="match status" value="1"/>
</dbReference>
<dbReference type="CDD" id="cd00121">
    <property type="entry name" value="MATH"/>
    <property type="match status" value="1"/>
</dbReference>
<feature type="domain" description="BTB" evidence="3">
    <location>
        <begin position="190"/>
        <end position="257"/>
    </location>
</feature>
<dbReference type="InterPro" id="IPR056423">
    <property type="entry name" value="BACK_BPM_SPOP"/>
</dbReference>
<evidence type="ECO:0000259" key="4">
    <source>
        <dbReference type="PROSITE" id="PS50144"/>
    </source>
</evidence>
<protein>
    <submittedName>
        <fullName evidence="5">Uncharacterized protein</fullName>
    </submittedName>
</protein>
<reference evidence="6" key="1">
    <citation type="submission" date="2024-06" db="EMBL/GenBank/DDBJ databases">
        <authorList>
            <person name="Ryan C."/>
        </authorList>
    </citation>
    <scope>NUCLEOTIDE SEQUENCE [LARGE SCALE GENOMIC DNA]</scope>
</reference>
<name>A0ABC9BSX9_9POAL</name>
<comment type="similarity">
    <text evidence="2">Belongs to the Tdpoz family.</text>
</comment>
<proteinExistence type="inferred from homology"/>
<dbReference type="InterPro" id="IPR002083">
    <property type="entry name" value="MATH/TRAF_dom"/>
</dbReference>
<dbReference type="SMART" id="SM00225">
    <property type="entry name" value="BTB"/>
    <property type="match status" value="1"/>
</dbReference>
<dbReference type="CDD" id="cd18280">
    <property type="entry name" value="BTB_POZ_BPM_plant"/>
    <property type="match status" value="1"/>
</dbReference>
<sequence length="369" mass="41632">MAPSQRPAKRTESTCTRETEQGTHAFRVVGYSLQRGIGRGKFIRSANFAVGGYDWAVRFYPDGGNTEVSKGYVSVYLELRSKDTEARALYDFRLLDQHSGMSKSICSSSTVRVFRSGPSDKPSWGIPKFMKRTTLEASKYLRKDCLVIECDVTVIKEVRVVKAATTVEVQVPPPNLLDGLGKLLESDEIADVTFKVKGEIFYAHKLMLAVRSPVFKAKLYGPMRDKESGHINVDDMEPYVFKALLHFIYKDSLPTMEELDGDENEEMVKHILVAADRYGVERMKLICEGILCNRLDVESVAATLALADQYHCSKLKDVCIEFINSSNRLDDVLSSQGYTHLKTHVPLSLWKYLRKRLISPAKSRKIILS</sequence>
<evidence type="ECO:0000259" key="3">
    <source>
        <dbReference type="PROSITE" id="PS50097"/>
    </source>
</evidence>
<evidence type="ECO:0000256" key="2">
    <source>
        <dbReference type="ARBA" id="ARBA00010846"/>
    </source>
</evidence>
<organism evidence="5 6">
    <name type="scientific">Urochloa decumbens</name>
    <dbReference type="NCBI Taxonomy" id="240449"/>
    <lineage>
        <taxon>Eukaryota</taxon>
        <taxon>Viridiplantae</taxon>
        <taxon>Streptophyta</taxon>
        <taxon>Embryophyta</taxon>
        <taxon>Tracheophyta</taxon>
        <taxon>Spermatophyta</taxon>
        <taxon>Magnoliopsida</taxon>
        <taxon>Liliopsida</taxon>
        <taxon>Poales</taxon>
        <taxon>Poaceae</taxon>
        <taxon>PACMAD clade</taxon>
        <taxon>Panicoideae</taxon>
        <taxon>Panicodae</taxon>
        <taxon>Paniceae</taxon>
        <taxon>Melinidinae</taxon>
        <taxon>Urochloa</taxon>
    </lineage>
</organism>
<dbReference type="PROSITE" id="PS50097">
    <property type="entry name" value="BTB"/>
    <property type="match status" value="1"/>
</dbReference>
<comment type="pathway">
    <text evidence="1">Protein modification; protein ubiquitination.</text>
</comment>
<reference evidence="5 6" key="2">
    <citation type="submission" date="2024-10" db="EMBL/GenBank/DDBJ databases">
        <authorList>
            <person name="Ryan C."/>
        </authorList>
    </citation>
    <scope>NUCLEOTIDE SEQUENCE [LARGE SCALE GENOMIC DNA]</scope>
</reference>
<dbReference type="InterPro" id="IPR011333">
    <property type="entry name" value="SKP1/BTB/POZ_sf"/>
</dbReference>
<keyword evidence="6" id="KW-1185">Reference proteome</keyword>
<dbReference type="Proteomes" id="UP001497457">
    <property type="component" value="Chromosome 27b"/>
</dbReference>
<dbReference type="PANTHER" id="PTHR26379:SF441">
    <property type="entry name" value="BTB DOMAIN-CONTAINING PROTEIN"/>
    <property type="match status" value="1"/>
</dbReference>
<dbReference type="Gene3D" id="2.60.210.10">
    <property type="entry name" value="Apoptosis, Tumor Necrosis Factor Receptor Associated Protein 2, Chain A"/>
    <property type="match status" value="1"/>
</dbReference>
<accession>A0ABC9BSX9</accession>